<proteinExistence type="inferred from homology"/>
<dbReference type="NCBIfam" id="TIGR03461">
    <property type="entry name" value="pabC_Proteo"/>
    <property type="match status" value="1"/>
</dbReference>
<dbReference type="EMBL" id="QYYA01000001">
    <property type="protein sequence ID" value="RJG19758.1"/>
    <property type="molecule type" value="Genomic_DNA"/>
</dbReference>
<organism evidence="11 12">
    <name type="scientific">Alcanivorax profundi</name>
    <dbReference type="NCBI Taxonomy" id="2338368"/>
    <lineage>
        <taxon>Bacteria</taxon>
        <taxon>Pseudomonadati</taxon>
        <taxon>Pseudomonadota</taxon>
        <taxon>Gammaproteobacteria</taxon>
        <taxon>Oceanospirillales</taxon>
        <taxon>Alcanivoracaceae</taxon>
        <taxon>Alcanivorax</taxon>
    </lineage>
</organism>
<dbReference type="GO" id="GO:0030170">
    <property type="term" value="F:pyridoxal phosphate binding"/>
    <property type="evidence" value="ECO:0007669"/>
    <property type="project" value="InterPro"/>
</dbReference>
<dbReference type="Gene3D" id="3.20.10.10">
    <property type="entry name" value="D-amino Acid Aminotransferase, subunit A, domain 2"/>
    <property type="match status" value="1"/>
</dbReference>
<evidence type="ECO:0000256" key="9">
    <source>
        <dbReference type="ARBA" id="ARBA00049529"/>
    </source>
</evidence>
<comment type="similarity">
    <text evidence="2">Belongs to the class-IV pyridoxal-phosphate-dependent aminotransferase family.</text>
</comment>
<evidence type="ECO:0000313" key="12">
    <source>
        <dbReference type="Proteomes" id="UP000283734"/>
    </source>
</evidence>
<dbReference type="Proteomes" id="UP000283734">
    <property type="component" value="Unassembled WGS sequence"/>
</dbReference>
<gene>
    <name evidence="11" type="primary">pabC</name>
    <name evidence="11" type="ORF">D4A39_02610</name>
</gene>
<dbReference type="InterPro" id="IPR001544">
    <property type="entry name" value="Aminotrans_IV"/>
</dbReference>
<comment type="caution">
    <text evidence="11">The sequence shown here is derived from an EMBL/GenBank/DDBJ whole genome shotgun (WGS) entry which is preliminary data.</text>
</comment>
<evidence type="ECO:0000256" key="10">
    <source>
        <dbReference type="NCBIfam" id="TIGR03461"/>
    </source>
</evidence>
<name>A0A418Y2I8_9GAMM</name>
<dbReference type="InterPro" id="IPR036038">
    <property type="entry name" value="Aminotransferase-like"/>
</dbReference>
<dbReference type="InterPro" id="IPR043132">
    <property type="entry name" value="BCAT-like_C"/>
</dbReference>
<evidence type="ECO:0000313" key="11">
    <source>
        <dbReference type="EMBL" id="RJG19758.1"/>
    </source>
</evidence>
<keyword evidence="5" id="KW-0289">Folate biosynthesis</keyword>
<keyword evidence="4" id="KW-0663">Pyridoxal phosphate</keyword>
<dbReference type="GO" id="GO:0008153">
    <property type="term" value="P:4-aminobenzoate biosynthetic process"/>
    <property type="evidence" value="ECO:0007669"/>
    <property type="project" value="UniProtKB-UniRule"/>
</dbReference>
<dbReference type="SUPFAM" id="SSF56752">
    <property type="entry name" value="D-aminoacid aminotransferase-like PLP-dependent enzymes"/>
    <property type="match status" value="1"/>
</dbReference>
<keyword evidence="6 11" id="KW-0456">Lyase</keyword>
<dbReference type="AlphaFoldDB" id="A0A418Y2I8"/>
<comment type="subunit">
    <text evidence="3">Homodimer.</text>
</comment>
<dbReference type="PANTHER" id="PTHR42743:SF2">
    <property type="entry name" value="AMINODEOXYCHORISMATE LYASE"/>
    <property type="match status" value="1"/>
</dbReference>
<dbReference type="OrthoDB" id="9805628at2"/>
<protein>
    <recommendedName>
        <fullName evidence="8 10">Aminodeoxychorismate lyase</fullName>
        <ecNumber evidence="8 10">4.1.3.38</ecNumber>
    </recommendedName>
</protein>
<dbReference type="InterPro" id="IPR043131">
    <property type="entry name" value="BCAT-like_N"/>
</dbReference>
<comment type="pathway">
    <text evidence="7">Cofactor biosynthesis; tetrahydrofolate biosynthesis; 4-aminobenzoate from chorismate: step 2/2.</text>
</comment>
<dbReference type="Pfam" id="PF01063">
    <property type="entry name" value="Aminotran_4"/>
    <property type="match status" value="1"/>
</dbReference>
<dbReference type="InterPro" id="IPR050571">
    <property type="entry name" value="Class-IV_PLP-Dep_Aminotrnsfr"/>
</dbReference>
<dbReference type="EC" id="4.1.3.38" evidence="8 10"/>
<dbReference type="GO" id="GO:0046656">
    <property type="term" value="P:folic acid biosynthetic process"/>
    <property type="evidence" value="ECO:0007669"/>
    <property type="project" value="UniProtKB-KW"/>
</dbReference>
<evidence type="ECO:0000256" key="7">
    <source>
        <dbReference type="ARBA" id="ARBA00035633"/>
    </source>
</evidence>
<evidence type="ECO:0000256" key="4">
    <source>
        <dbReference type="ARBA" id="ARBA00022898"/>
    </source>
</evidence>
<evidence type="ECO:0000256" key="2">
    <source>
        <dbReference type="ARBA" id="ARBA00009320"/>
    </source>
</evidence>
<evidence type="ECO:0000256" key="1">
    <source>
        <dbReference type="ARBA" id="ARBA00001933"/>
    </source>
</evidence>
<sequence length="266" mass="29195">MRLDPRDRGLAYGDGVFETLRITAAGEAPLWPRHLARLQAGLQALGIPAPAPSCLQGALASAIGALAGRQGVVKMTVTRGVGGRGYLPPSRVTPTLFVQHGDLPQWSRVQREQGIELGVCQTVLHPDLLAGYKHLNRLPQVQARREVARYGWDEGLLLSPRQQPLEATSMNLFVRFEDHWWTPDLARAGAGVAGVMRDVLQEKLVAQGMQVCSDLRPLSQLRHAEALFLCNSVVGVLPVRKLAQWHWPVTAELAALQAQAEQLFHQ</sequence>
<evidence type="ECO:0000256" key="5">
    <source>
        <dbReference type="ARBA" id="ARBA00022909"/>
    </source>
</evidence>
<comment type="cofactor">
    <cofactor evidence="1">
        <name>pyridoxal 5'-phosphate</name>
        <dbReference type="ChEBI" id="CHEBI:597326"/>
    </cofactor>
</comment>
<evidence type="ECO:0000256" key="8">
    <source>
        <dbReference type="ARBA" id="ARBA00035676"/>
    </source>
</evidence>
<dbReference type="PANTHER" id="PTHR42743">
    <property type="entry name" value="AMINO-ACID AMINOTRANSFERASE"/>
    <property type="match status" value="1"/>
</dbReference>
<dbReference type="Gene3D" id="3.30.470.10">
    <property type="match status" value="1"/>
</dbReference>
<dbReference type="InterPro" id="IPR017824">
    <property type="entry name" value="Aminodeoxychorismate_lyase_IV"/>
</dbReference>
<reference evidence="11 12" key="1">
    <citation type="submission" date="2018-09" db="EMBL/GenBank/DDBJ databases">
        <title>Alcanivorax profundi sp. nov., isolated from 1000 m-depth seawater of the Mariana Trench.</title>
        <authorList>
            <person name="Liu J."/>
        </authorList>
    </citation>
    <scope>NUCLEOTIDE SEQUENCE [LARGE SCALE GENOMIC DNA]</scope>
    <source>
        <strain evidence="11 12">MTEO17</strain>
    </source>
</reference>
<accession>A0A418Y2I8</accession>
<evidence type="ECO:0000256" key="3">
    <source>
        <dbReference type="ARBA" id="ARBA00011738"/>
    </source>
</evidence>
<comment type="catalytic activity">
    <reaction evidence="9">
        <text>4-amino-4-deoxychorismate = 4-aminobenzoate + pyruvate + H(+)</text>
        <dbReference type="Rhea" id="RHEA:16201"/>
        <dbReference type="ChEBI" id="CHEBI:15361"/>
        <dbReference type="ChEBI" id="CHEBI:15378"/>
        <dbReference type="ChEBI" id="CHEBI:17836"/>
        <dbReference type="ChEBI" id="CHEBI:58406"/>
        <dbReference type="EC" id="4.1.3.38"/>
    </reaction>
</comment>
<keyword evidence="12" id="KW-1185">Reference proteome</keyword>
<evidence type="ECO:0000256" key="6">
    <source>
        <dbReference type="ARBA" id="ARBA00023239"/>
    </source>
</evidence>
<dbReference type="GO" id="GO:0005829">
    <property type="term" value="C:cytosol"/>
    <property type="evidence" value="ECO:0007669"/>
    <property type="project" value="TreeGrafter"/>
</dbReference>
<dbReference type="GO" id="GO:0008696">
    <property type="term" value="F:4-amino-4-deoxychorismate lyase activity"/>
    <property type="evidence" value="ECO:0007669"/>
    <property type="project" value="UniProtKB-UniRule"/>
</dbReference>
<dbReference type="RefSeq" id="WP_119917442.1">
    <property type="nucleotide sequence ID" value="NZ_QYYA01000001.1"/>
</dbReference>